<sequence>MNIPKFFLVFLFAVSCSTLQESGTVQEDVKSEVGLFLSTQDPEVETQVLERLKSAQVS</sequence>
<protein>
    <submittedName>
        <fullName evidence="1">Uncharacterized protein</fullName>
    </submittedName>
</protein>
<gene>
    <name evidence="1" type="ORF">METZ01_LOCUS230307</name>
</gene>
<dbReference type="PROSITE" id="PS51257">
    <property type="entry name" value="PROKAR_LIPOPROTEIN"/>
    <property type="match status" value="1"/>
</dbReference>
<dbReference type="AlphaFoldDB" id="A0A382GSA8"/>
<proteinExistence type="predicted"/>
<accession>A0A382GSA8</accession>
<organism evidence="1">
    <name type="scientific">marine metagenome</name>
    <dbReference type="NCBI Taxonomy" id="408172"/>
    <lineage>
        <taxon>unclassified sequences</taxon>
        <taxon>metagenomes</taxon>
        <taxon>ecological metagenomes</taxon>
    </lineage>
</organism>
<dbReference type="EMBL" id="UINC01056890">
    <property type="protein sequence ID" value="SVB77453.1"/>
    <property type="molecule type" value="Genomic_DNA"/>
</dbReference>
<reference evidence="1" key="1">
    <citation type="submission" date="2018-05" db="EMBL/GenBank/DDBJ databases">
        <authorList>
            <person name="Lanie J.A."/>
            <person name="Ng W.-L."/>
            <person name="Kazmierczak K.M."/>
            <person name="Andrzejewski T.M."/>
            <person name="Davidsen T.M."/>
            <person name="Wayne K.J."/>
            <person name="Tettelin H."/>
            <person name="Glass J.I."/>
            <person name="Rusch D."/>
            <person name="Podicherti R."/>
            <person name="Tsui H.-C.T."/>
            <person name="Winkler M.E."/>
        </authorList>
    </citation>
    <scope>NUCLEOTIDE SEQUENCE</scope>
</reference>
<name>A0A382GSA8_9ZZZZ</name>
<feature type="non-terminal residue" evidence="1">
    <location>
        <position position="58"/>
    </location>
</feature>
<evidence type="ECO:0000313" key="1">
    <source>
        <dbReference type="EMBL" id="SVB77453.1"/>
    </source>
</evidence>